<dbReference type="AlphaFoldDB" id="A0A0U4WD89"/>
<evidence type="ECO:0000313" key="1">
    <source>
        <dbReference type="EMBL" id="BAU26779.1"/>
    </source>
</evidence>
<name>A0A0U4WD89_9BACL</name>
<protein>
    <submittedName>
        <fullName evidence="1">Uncharacterized protein</fullName>
    </submittedName>
</protein>
<dbReference type="KEGG" id="asoc:CB4_00947"/>
<reference evidence="1 2" key="1">
    <citation type="submission" date="2015-12" db="EMBL/GenBank/DDBJ databases">
        <title>Genome sequence of Aneurinibacillus soli.</title>
        <authorList>
            <person name="Lee J.S."/>
            <person name="Lee K.C."/>
            <person name="Kim K.K."/>
            <person name="Lee B.W."/>
        </authorList>
    </citation>
    <scope>NUCLEOTIDE SEQUENCE [LARGE SCALE GENOMIC DNA]</scope>
    <source>
        <strain evidence="1 2">CB4</strain>
    </source>
</reference>
<dbReference type="Proteomes" id="UP000217696">
    <property type="component" value="Chromosome"/>
</dbReference>
<evidence type="ECO:0000313" key="2">
    <source>
        <dbReference type="Proteomes" id="UP000217696"/>
    </source>
</evidence>
<keyword evidence="2" id="KW-1185">Reference proteome</keyword>
<accession>A0A0U4WD89</accession>
<organism evidence="1 2">
    <name type="scientific">Aneurinibacillus soli</name>
    <dbReference type="NCBI Taxonomy" id="1500254"/>
    <lineage>
        <taxon>Bacteria</taxon>
        <taxon>Bacillati</taxon>
        <taxon>Bacillota</taxon>
        <taxon>Bacilli</taxon>
        <taxon>Bacillales</taxon>
        <taxon>Paenibacillaceae</taxon>
        <taxon>Aneurinibacillus group</taxon>
        <taxon>Aneurinibacillus</taxon>
    </lineage>
</organism>
<sequence>MLAGLGIAQRVVEERDRAGPRHFGTLTEKLGLSAPDARRTRPQKMPAMYLHRSIVGKSPFAWPLPLGSRVQAFRCPARSRS</sequence>
<dbReference type="RefSeq" id="WP_146226617.1">
    <property type="nucleotide sequence ID" value="NZ_AP017312.1"/>
</dbReference>
<gene>
    <name evidence="1" type="ORF">CB4_00947</name>
</gene>
<dbReference type="EMBL" id="AP017312">
    <property type="protein sequence ID" value="BAU26779.1"/>
    <property type="molecule type" value="Genomic_DNA"/>
</dbReference>
<proteinExistence type="predicted"/>